<dbReference type="SUPFAM" id="SSF52058">
    <property type="entry name" value="L domain-like"/>
    <property type="match status" value="1"/>
</dbReference>
<dbReference type="InterPro" id="IPR032675">
    <property type="entry name" value="LRR_dom_sf"/>
</dbReference>
<protein>
    <submittedName>
        <fullName evidence="7">Uncharacterized protein</fullName>
    </submittedName>
</protein>
<keyword evidence="2" id="KW-1003">Cell membrane</keyword>
<dbReference type="GO" id="GO:0008528">
    <property type="term" value="F:G protein-coupled peptide receptor activity"/>
    <property type="evidence" value="ECO:0007669"/>
    <property type="project" value="TreeGrafter"/>
</dbReference>
<name>A0AAV6UH67_9ARAC</name>
<keyword evidence="8" id="KW-1185">Reference proteome</keyword>
<organism evidence="7 8">
    <name type="scientific">Oedothorax gibbosus</name>
    <dbReference type="NCBI Taxonomy" id="931172"/>
    <lineage>
        <taxon>Eukaryota</taxon>
        <taxon>Metazoa</taxon>
        <taxon>Ecdysozoa</taxon>
        <taxon>Arthropoda</taxon>
        <taxon>Chelicerata</taxon>
        <taxon>Arachnida</taxon>
        <taxon>Araneae</taxon>
        <taxon>Araneomorphae</taxon>
        <taxon>Entelegynae</taxon>
        <taxon>Araneoidea</taxon>
        <taxon>Linyphiidae</taxon>
        <taxon>Erigoninae</taxon>
        <taxon>Oedothorax</taxon>
    </lineage>
</organism>
<dbReference type="EMBL" id="JAFNEN010000411">
    <property type="protein sequence ID" value="KAG8183657.1"/>
    <property type="molecule type" value="Genomic_DNA"/>
</dbReference>
<evidence type="ECO:0000313" key="8">
    <source>
        <dbReference type="Proteomes" id="UP000827092"/>
    </source>
</evidence>
<dbReference type="Proteomes" id="UP000827092">
    <property type="component" value="Unassembled WGS sequence"/>
</dbReference>
<dbReference type="Pfam" id="PF13306">
    <property type="entry name" value="LRR_5"/>
    <property type="match status" value="1"/>
</dbReference>
<evidence type="ECO:0000256" key="5">
    <source>
        <dbReference type="ARBA" id="ARBA00023224"/>
    </source>
</evidence>
<dbReference type="AlphaFoldDB" id="A0AAV6UH67"/>
<dbReference type="InterPro" id="IPR001611">
    <property type="entry name" value="Leu-rich_rpt"/>
</dbReference>
<evidence type="ECO:0000256" key="2">
    <source>
        <dbReference type="ARBA" id="ARBA00022475"/>
    </source>
</evidence>
<gene>
    <name evidence="7" type="ORF">JTE90_010132</name>
</gene>
<comment type="caution">
    <text evidence="7">The sequence shown here is derived from an EMBL/GenBank/DDBJ whole genome shotgun (WGS) entry which is preliminary data.</text>
</comment>
<proteinExistence type="predicted"/>
<dbReference type="PANTHER" id="PTHR24372:SF74">
    <property type="entry name" value="LP13728P"/>
    <property type="match status" value="1"/>
</dbReference>
<evidence type="ECO:0000256" key="6">
    <source>
        <dbReference type="SAM" id="MobiDB-lite"/>
    </source>
</evidence>
<evidence type="ECO:0000313" key="7">
    <source>
        <dbReference type="EMBL" id="KAG8183657.1"/>
    </source>
</evidence>
<evidence type="ECO:0000256" key="1">
    <source>
        <dbReference type="ARBA" id="ARBA00004651"/>
    </source>
</evidence>
<dbReference type="Pfam" id="PF13855">
    <property type="entry name" value="LRR_8"/>
    <property type="match status" value="1"/>
</dbReference>
<keyword evidence="3" id="KW-0297">G-protein coupled receptor</keyword>
<dbReference type="GO" id="GO:0009755">
    <property type="term" value="P:hormone-mediated signaling pathway"/>
    <property type="evidence" value="ECO:0007669"/>
    <property type="project" value="TreeGrafter"/>
</dbReference>
<keyword evidence="5" id="KW-0807">Transducer</keyword>
<keyword evidence="4" id="KW-0675">Receptor</keyword>
<sequence>MPLKTLTSIGIEVLKNNSLNKISDSLEDLHIEDALQLREIEANALQGCKRLRTLHITRAPKLKRISDGVFAAHFPSFKMLRIAHSGLEVIPNMNQLRTDPTIIAMIDFDSNNIRNITSGSVKVKAENFILDHNEIEVIQDWSFHDSQIANLSFKGNTKLRLVTEDAFFGLKNLRSLDLSGTSITRLPTRGLSSLEVLKLTDVLDLWEFPSVLHFPDIKEAYLTYSYHCCAFRFPVTHDPKEFSRLQSLHRDVHRRYCASTDHPLLEIPSTTTQESTRRRRHVSTTTGEVEDTGGWR</sequence>
<dbReference type="GO" id="GO:0007189">
    <property type="term" value="P:adenylate cyclase-activating G protein-coupled receptor signaling pathway"/>
    <property type="evidence" value="ECO:0007669"/>
    <property type="project" value="TreeGrafter"/>
</dbReference>
<accession>A0AAV6UH67</accession>
<keyword evidence="2" id="KW-0472">Membrane</keyword>
<evidence type="ECO:0000256" key="4">
    <source>
        <dbReference type="ARBA" id="ARBA00023170"/>
    </source>
</evidence>
<comment type="subcellular location">
    <subcellularLocation>
        <location evidence="1">Cell membrane</location>
        <topology evidence="1">Multi-pass membrane protein</topology>
    </subcellularLocation>
</comment>
<feature type="region of interest" description="Disordered" evidence="6">
    <location>
        <begin position="267"/>
        <end position="296"/>
    </location>
</feature>
<dbReference type="InterPro" id="IPR026906">
    <property type="entry name" value="LRR_5"/>
</dbReference>
<dbReference type="PANTHER" id="PTHR24372">
    <property type="entry name" value="GLYCOPROTEIN HORMONE RECEPTOR"/>
    <property type="match status" value="1"/>
</dbReference>
<reference evidence="7 8" key="1">
    <citation type="journal article" date="2022" name="Nat. Ecol. Evol.">
        <title>A masculinizing supergene underlies an exaggerated male reproductive morph in a spider.</title>
        <authorList>
            <person name="Hendrickx F."/>
            <person name="De Corte Z."/>
            <person name="Sonet G."/>
            <person name="Van Belleghem S.M."/>
            <person name="Kostlbacher S."/>
            <person name="Vangestel C."/>
        </authorList>
    </citation>
    <scope>NUCLEOTIDE SEQUENCE [LARGE SCALE GENOMIC DNA]</scope>
    <source>
        <strain evidence="7">W744_W776</strain>
    </source>
</reference>
<evidence type="ECO:0000256" key="3">
    <source>
        <dbReference type="ARBA" id="ARBA00023040"/>
    </source>
</evidence>
<dbReference type="Gene3D" id="3.80.10.10">
    <property type="entry name" value="Ribonuclease Inhibitor"/>
    <property type="match status" value="1"/>
</dbReference>
<dbReference type="GO" id="GO:0005886">
    <property type="term" value="C:plasma membrane"/>
    <property type="evidence" value="ECO:0007669"/>
    <property type="project" value="UniProtKB-SubCell"/>
</dbReference>